<reference evidence="3" key="1">
    <citation type="submission" date="2023-12" db="EMBL/GenBank/DDBJ databases">
        <title>Novel isolates from deep terrestrial aquifers shed light on the physiology and ecology of the class Limnochordia.</title>
        <authorList>
            <person name="Karnachuk O.V."/>
            <person name="Lukina A.P."/>
            <person name="Avakyan M.R."/>
            <person name="Kadnikov V."/>
            <person name="Begmatov S."/>
            <person name="Beletsky A.V."/>
            <person name="Mardanov A.V."/>
            <person name="Ravin N.V."/>
        </authorList>
    </citation>
    <scope>NUCLEOTIDE SEQUENCE [LARGE SCALE GENOMIC DNA]</scope>
    <source>
        <strain evidence="3">LN</strain>
    </source>
</reference>
<protein>
    <submittedName>
        <fullName evidence="2">Uncharacterized protein</fullName>
    </submittedName>
</protein>
<accession>A0ABZ1BSI5</accession>
<keyword evidence="3" id="KW-1185">Reference proteome</keyword>
<evidence type="ECO:0000313" key="2">
    <source>
        <dbReference type="EMBL" id="WRP15425.1"/>
    </source>
</evidence>
<organism evidence="2 3">
    <name type="scientific">Geochorda subterranea</name>
    <dbReference type="NCBI Taxonomy" id="3109564"/>
    <lineage>
        <taxon>Bacteria</taxon>
        <taxon>Bacillati</taxon>
        <taxon>Bacillota</taxon>
        <taxon>Limnochordia</taxon>
        <taxon>Limnochordales</taxon>
        <taxon>Geochordaceae</taxon>
        <taxon>Geochorda</taxon>
    </lineage>
</organism>
<feature type="chain" id="PRO_5047471342" evidence="1">
    <location>
        <begin position="24"/>
        <end position="52"/>
    </location>
</feature>
<keyword evidence="1" id="KW-0732">Signal</keyword>
<name>A0ABZ1BSI5_9FIRM</name>
<proteinExistence type="predicted"/>
<evidence type="ECO:0000256" key="1">
    <source>
        <dbReference type="SAM" id="SignalP"/>
    </source>
</evidence>
<dbReference type="RefSeq" id="WP_324669828.1">
    <property type="nucleotide sequence ID" value="NZ_CP141614.1"/>
</dbReference>
<evidence type="ECO:0000313" key="3">
    <source>
        <dbReference type="Proteomes" id="UP001333102"/>
    </source>
</evidence>
<dbReference type="Proteomes" id="UP001333102">
    <property type="component" value="Chromosome"/>
</dbReference>
<feature type="signal peptide" evidence="1">
    <location>
        <begin position="1"/>
        <end position="23"/>
    </location>
</feature>
<dbReference type="EMBL" id="CP141614">
    <property type="protein sequence ID" value="WRP15425.1"/>
    <property type="molecule type" value="Genomic_DNA"/>
</dbReference>
<gene>
    <name evidence="2" type="ORF">VLY81_04465</name>
</gene>
<sequence>MRRTLAIVALLLGLVLASVPAVASGGLTGGYALAGGGRVVTTADPGLPIWPR</sequence>